<dbReference type="PANTHER" id="PTHR47829:SF1">
    <property type="entry name" value="HAD FAMILY PHOSPHATASE"/>
    <property type="match status" value="1"/>
</dbReference>
<name>A0A915D5M5_9BILA</name>
<dbReference type="PANTHER" id="PTHR47829">
    <property type="entry name" value="HYDROLASE, PUTATIVE (AFU_ORTHOLOGUE AFUA_1G12880)-RELATED"/>
    <property type="match status" value="1"/>
</dbReference>
<dbReference type="Pfam" id="PF00702">
    <property type="entry name" value="Hydrolase"/>
    <property type="match status" value="1"/>
</dbReference>
<evidence type="ECO:0000313" key="1">
    <source>
        <dbReference type="Proteomes" id="UP000887574"/>
    </source>
</evidence>
<dbReference type="Proteomes" id="UP000887574">
    <property type="component" value="Unplaced"/>
</dbReference>
<proteinExistence type="predicted"/>
<dbReference type="AlphaFoldDB" id="A0A915D5M5"/>
<organism evidence="1 2">
    <name type="scientific">Ditylenchus dipsaci</name>
    <dbReference type="NCBI Taxonomy" id="166011"/>
    <lineage>
        <taxon>Eukaryota</taxon>
        <taxon>Metazoa</taxon>
        <taxon>Ecdysozoa</taxon>
        <taxon>Nematoda</taxon>
        <taxon>Chromadorea</taxon>
        <taxon>Rhabditida</taxon>
        <taxon>Tylenchina</taxon>
        <taxon>Tylenchomorpha</taxon>
        <taxon>Sphaerularioidea</taxon>
        <taxon>Anguinidae</taxon>
        <taxon>Anguininae</taxon>
        <taxon>Ditylenchus</taxon>
    </lineage>
</organism>
<dbReference type="InterPro" id="IPR036412">
    <property type="entry name" value="HAD-like_sf"/>
</dbReference>
<dbReference type="PRINTS" id="PR00413">
    <property type="entry name" value="HADHALOGNASE"/>
</dbReference>
<dbReference type="SUPFAM" id="SSF56784">
    <property type="entry name" value="HAD-like"/>
    <property type="match status" value="1"/>
</dbReference>
<dbReference type="Gene3D" id="3.40.50.1000">
    <property type="entry name" value="HAD superfamily/HAD-like"/>
    <property type="match status" value="1"/>
</dbReference>
<reference evidence="2" key="1">
    <citation type="submission" date="2022-11" db="UniProtKB">
        <authorList>
            <consortium name="WormBaseParasite"/>
        </authorList>
    </citation>
    <scope>IDENTIFICATION</scope>
</reference>
<protein>
    <submittedName>
        <fullName evidence="2">Uncharacterized protein</fullName>
    </submittedName>
</protein>
<sequence>PVEELRDILGDLLPGLPQQGNIEMTIVENYAILNQELIKIVSKLREHGIKVAIVTNNGYWTRKEENCTLTDTSPFDLVLESCKWACEKPNPDIFQLAAEKLGVCPISAFL</sequence>
<dbReference type="WBParaSite" id="jg16255">
    <property type="protein sequence ID" value="jg16255"/>
    <property type="gene ID" value="jg16255"/>
</dbReference>
<evidence type="ECO:0000313" key="2">
    <source>
        <dbReference type="WBParaSite" id="jg16255"/>
    </source>
</evidence>
<keyword evidence="1" id="KW-1185">Reference proteome</keyword>
<dbReference type="InterPro" id="IPR052898">
    <property type="entry name" value="ACAD10-like"/>
</dbReference>
<accession>A0A915D5M5</accession>
<dbReference type="InterPro" id="IPR023214">
    <property type="entry name" value="HAD_sf"/>
</dbReference>
<dbReference type="InterPro" id="IPR006439">
    <property type="entry name" value="HAD-SF_hydro_IA"/>
</dbReference>